<keyword evidence="7 9" id="KW-0539">Nucleus</keyword>
<dbReference type="Proteomes" id="UP000078348">
    <property type="component" value="Unassembled WGS sequence"/>
</dbReference>
<feature type="domain" description="C2H2-type" evidence="12">
    <location>
        <begin position="243"/>
        <end position="272"/>
    </location>
</feature>
<reference evidence="13 14" key="1">
    <citation type="submission" date="2016-05" db="EMBL/GenBank/DDBJ databases">
        <title>Nuclear genome of Blastocystis sp. subtype 1 NandII.</title>
        <authorList>
            <person name="Gentekaki E."/>
            <person name="Curtis B."/>
            <person name="Stairs C."/>
            <person name="Eme L."/>
            <person name="Herman E."/>
            <person name="Klimes V."/>
            <person name="Arias M.C."/>
            <person name="Elias M."/>
            <person name="Hilliou F."/>
            <person name="Klute M."/>
            <person name="Malik S.-B."/>
            <person name="Pightling A."/>
            <person name="Rachubinski R."/>
            <person name="Salas D."/>
            <person name="Schlacht A."/>
            <person name="Suga H."/>
            <person name="Archibald J."/>
            <person name="Ball S.G."/>
            <person name="Clark G."/>
            <person name="Dacks J."/>
            <person name="Van Der Giezen M."/>
            <person name="Tsaousis A."/>
            <person name="Roger A."/>
        </authorList>
    </citation>
    <scope>NUCLEOTIDE SEQUENCE [LARGE SCALE GENOMIC DNA]</scope>
    <source>
        <strain evidence="14">ATCC 50177 / NandII</strain>
    </source>
</reference>
<feature type="region of interest" description="Disordered" evidence="10">
    <location>
        <begin position="1"/>
        <end position="31"/>
    </location>
</feature>
<gene>
    <name evidence="13" type="ORF">AV274_0577</name>
</gene>
<keyword evidence="3 8" id="KW-0863">Zinc-finger</keyword>
<dbReference type="FunFam" id="3.30.160.60:FF:000257">
    <property type="entry name" value="ZXD family zinc finger C"/>
    <property type="match status" value="1"/>
</dbReference>
<dbReference type="Pfam" id="PF00505">
    <property type="entry name" value="HMG_box"/>
    <property type="match status" value="1"/>
</dbReference>
<evidence type="ECO:0000256" key="6">
    <source>
        <dbReference type="ARBA" id="ARBA00023163"/>
    </source>
</evidence>
<dbReference type="PANTHER" id="PTHR46179">
    <property type="entry name" value="ZINC FINGER PROTEIN"/>
    <property type="match status" value="1"/>
</dbReference>
<dbReference type="Gene3D" id="3.30.160.60">
    <property type="entry name" value="Classic Zinc Finger"/>
    <property type="match status" value="4"/>
</dbReference>
<feature type="domain" description="C2H2-type" evidence="12">
    <location>
        <begin position="275"/>
        <end position="304"/>
    </location>
</feature>
<dbReference type="SMART" id="SM00355">
    <property type="entry name" value="ZnF_C2H2"/>
    <property type="match status" value="5"/>
</dbReference>
<keyword evidence="5" id="KW-0805">Transcription regulation</keyword>
<evidence type="ECO:0000259" key="11">
    <source>
        <dbReference type="PROSITE" id="PS50118"/>
    </source>
</evidence>
<dbReference type="AlphaFoldDB" id="A0A196SN87"/>
<evidence type="ECO:0000256" key="1">
    <source>
        <dbReference type="ARBA" id="ARBA00004123"/>
    </source>
</evidence>
<evidence type="ECO:0000256" key="9">
    <source>
        <dbReference type="PROSITE-ProRule" id="PRU00267"/>
    </source>
</evidence>
<evidence type="ECO:0000256" key="3">
    <source>
        <dbReference type="ARBA" id="ARBA00022771"/>
    </source>
</evidence>
<dbReference type="PROSITE" id="PS00028">
    <property type="entry name" value="ZINC_FINGER_C2H2_1"/>
    <property type="match status" value="4"/>
</dbReference>
<evidence type="ECO:0000256" key="7">
    <source>
        <dbReference type="ARBA" id="ARBA00023242"/>
    </source>
</evidence>
<evidence type="ECO:0000259" key="12">
    <source>
        <dbReference type="PROSITE" id="PS50157"/>
    </source>
</evidence>
<dbReference type="Gene3D" id="1.10.30.10">
    <property type="entry name" value="High mobility group box domain"/>
    <property type="match status" value="1"/>
</dbReference>
<evidence type="ECO:0000256" key="5">
    <source>
        <dbReference type="ARBA" id="ARBA00023015"/>
    </source>
</evidence>
<dbReference type="EMBL" id="LXWW01000021">
    <property type="protein sequence ID" value="OAO17701.1"/>
    <property type="molecule type" value="Genomic_DNA"/>
</dbReference>
<dbReference type="PROSITE" id="PS50157">
    <property type="entry name" value="ZINC_FINGER_C2H2_2"/>
    <property type="match status" value="4"/>
</dbReference>
<keyword evidence="2" id="KW-0479">Metal-binding</keyword>
<keyword evidence="9" id="KW-0238">DNA-binding</keyword>
<evidence type="ECO:0000313" key="13">
    <source>
        <dbReference type="EMBL" id="OAO17701.1"/>
    </source>
</evidence>
<name>A0A196SN87_BLAHN</name>
<dbReference type="STRING" id="478820.A0A196SN87"/>
<dbReference type="InterPro" id="IPR013087">
    <property type="entry name" value="Znf_C2H2_type"/>
</dbReference>
<protein>
    <submittedName>
        <fullName evidence="13">Zn-finger protein</fullName>
    </submittedName>
</protein>
<dbReference type="PANTHER" id="PTHR46179:SF13">
    <property type="entry name" value="C2H2-TYPE DOMAIN-CONTAINING PROTEIN"/>
    <property type="match status" value="1"/>
</dbReference>
<dbReference type="SMART" id="SM00398">
    <property type="entry name" value="HMG"/>
    <property type="match status" value="1"/>
</dbReference>
<dbReference type="GO" id="GO:0005634">
    <property type="term" value="C:nucleus"/>
    <property type="evidence" value="ECO:0007669"/>
    <property type="project" value="UniProtKB-SubCell"/>
</dbReference>
<evidence type="ECO:0000256" key="4">
    <source>
        <dbReference type="ARBA" id="ARBA00022833"/>
    </source>
</evidence>
<comment type="caution">
    <text evidence="13">The sequence shown here is derived from an EMBL/GenBank/DDBJ whole genome shotgun (WGS) entry which is preliminary data.</text>
</comment>
<comment type="subcellular location">
    <subcellularLocation>
        <location evidence="1">Nucleus</location>
    </subcellularLocation>
</comment>
<evidence type="ECO:0000256" key="2">
    <source>
        <dbReference type="ARBA" id="ARBA00022723"/>
    </source>
</evidence>
<dbReference type="InterPro" id="IPR036910">
    <property type="entry name" value="HMG_box_dom_sf"/>
</dbReference>
<sequence length="388" mass="44524">MDADSRPVLPYNSTLTSGTKQPLYNRLPNKSASDCISSMDASYFINDASVAPQMQPCSEFPPQEEQEEDSYDHSDEDAKSIPATNTLQPPKRVRSAYNFFSRDYFSRHSTNTTNQGTLQNSAEQWKALSEEERQKFELLAEKDKERYKADLEVYSAKFRKHGIEPMLSKREKQAYLYNCVNHGKARELASFLLLLNNENVDLTLAFVEAVIQSLRQLSMGVPMISADGQEEVLMHEGRSELVYKCYEMGCGKEFRSLRNLVQHRLTHQINRKKTFVCPYPNCGKSFLTASGLRKHRQSHEEQEHQFVCDMCKDMRGLNLHIKNKHLAQRRYACPGQGCTKSFARKGDLRLHICRVHTHERPFVCKIDGCGKSFTSVSELKRHQKTHGA</sequence>
<evidence type="ECO:0000256" key="10">
    <source>
        <dbReference type="SAM" id="MobiDB-lite"/>
    </source>
</evidence>
<dbReference type="GO" id="GO:0006357">
    <property type="term" value="P:regulation of transcription by RNA polymerase II"/>
    <property type="evidence" value="ECO:0007669"/>
    <property type="project" value="TreeGrafter"/>
</dbReference>
<dbReference type="SUPFAM" id="SSF57667">
    <property type="entry name" value="beta-beta-alpha zinc fingers"/>
    <property type="match status" value="3"/>
</dbReference>
<feature type="compositionally biased region" description="Polar residues" evidence="10">
    <location>
        <begin position="11"/>
        <end position="31"/>
    </location>
</feature>
<dbReference type="PROSITE" id="PS50118">
    <property type="entry name" value="HMG_BOX_2"/>
    <property type="match status" value="1"/>
</dbReference>
<dbReference type="GO" id="GO:0008270">
    <property type="term" value="F:zinc ion binding"/>
    <property type="evidence" value="ECO:0007669"/>
    <property type="project" value="UniProtKB-KW"/>
</dbReference>
<dbReference type="InterPro" id="IPR009071">
    <property type="entry name" value="HMG_box_dom"/>
</dbReference>
<evidence type="ECO:0000313" key="14">
    <source>
        <dbReference type="Proteomes" id="UP000078348"/>
    </source>
</evidence>
<dbReference type="GO" id="GO:0003677">
    <property type="term" value="F:DNA binding"/>
    <property type="evidence" value="ECO:0007669"/>
    <property type="project" value="UniProtKB-UniRule"/>
</dbReference>
<keyword evidence="6" id="KW-0804">Transcription</keyword>
<dbReference type="SUPFAM" id="SSF47095">
    <property type="entry name" value="HMG-box"/>
    <property type="match status" value="1"/>
</dbReference>
<dbReference type="OrthoDB" id="654211at2759"/>
<keyword evidence="14" id="KW-1185">Reference proteome</keyword>
<dbReference type="Pfam" id="PF00096">
    <property type="entry name" value="zf-C2H2"/>
    <property type="match status" value="4"/>
</dbReference>
<evidence type="ECO:0000256" key="8">
    <source>
        <dbReference type="PROSITE-ProRule" id="PRU00042"/>
    </source>
</evidence>
<dbReference type="InterPro" id="IPR051061">
    <property type="entry name" value="Zinc_finger_trans_reg"/>
</dbReference>
<dbReference type="InterPro" id="IPR036236">
    <property type="entry name" value="Znf_C2H2_sf"/>
</dbReference>
<feature type="domain" description="C2H2-type" evidence="12">
    <location>
        <begin position="362"/>
        <end position="388"/>
    </location>
</feature>
<feature type="region of interest" description="Disordered" evidence="10">
    <location>
        <begin position="53"/>
        <end position="88"/>
    </location>
</feature>
<feature type="domain" description="C2H2-type" evidence="12">
    <location>
        <begin position="331"/>
        <end position="361"/>
    </location>
</feature>
<keyword evidence="4" id="KW-0862">Zinc</keyword>
<organism evidence="13 14">
    <name type="scientific">Blastocystis sp. subtype 1 (strain ATCC 50177 / NandII)</name>
    <dbReference type="NCBI Taxonomy" id="478820"/>
    <lineage>
        <taxon>Eukaryota</taxon>
        <taxon>Sar</taxon>
        <taxon>Stramenopiles</taxon>
        <taxon>Bigyra</taxon>
        <taxon>Opalozoa</taxon>
        <taxon>Opalinata</taxon>
        <taxon>Blastocystidae</taxon>
        <taxon>Blastocystis</taxon>
    </lineage>
</organism>
<feature type="DNA-binding region" description="HMG box" evidence="9">
    <location>
        <begin position="90"/>
        <end position="155"/>
    </location>
</feature>
<feature type="domain" description="HMG box" evidence="11">
    <location>
        <begin position="90"/>
        <end position="155"/>
    </location>
</feature>
<proteinExistence type="predicted"/>
<accession>A0A196SN87</accession>